<evidence type="ECO:0000313" key="4">
    <source>
        <dbReference type="Proteomes" id="UP000215595"/>
    </source>
</evidence>
<dbReference type="AlphaFoldDB" id="A0A258FRD9"/>
<evidence type="ECO:0000259" key="2">
    <source>
        <dbReference type="PROSITE" id="PS50043"/>
    </source>
</evidence>
<dbReference type="SMART" id="SM00421">
    <property type="entry name" value="HTH_LUXR"/>
    <property type="match status" value="1"/>
</dbReference>
<evidence type="ECO:0000256" key="1">
    <source>
        <dbReference type="SAM" id="Phobius"/>
    </source>
</evidence>
<dbReference type="PROSITE" id="PS50043">
    <property type="entry name" value="HTH_LUXR_2"/>
    <property type="match status" value="1"/>
</dbReference>
<dbReference type="Pfam" id="PF00196">
    <property type="entry name" value="GerE"/>
    <property type="match status" value="1"/>
</dbReference>
<dbReference type="EMBL" id="NCEB01000008">
    <property type="protein sequence ID" value="OYX34558.1"/>
    <property type="molecule type" value="Genomic_DNA"/>
</dbReference>
<dbReference type="Proteomes" id="UP000215595">
    <property type="component" value="Unassembled WGS sequence"/>
</dbReference>
<keyword evidence="1" id="KW-1133">Transmembrane helix</keyword>
<accession>A0A258FRD9</accession>
<dbReference type="GO" id="GO:0003677">
    <property type="term" value="F:DNA binding"/>
    <property type="evidence" value="ECO:0007669"/>
    <property type="project" value="InterPro"/>
</dbReference>
<dbReference type="CDD" id="cd06170">
    <property type="entry name" value="LuxR_C_like"/>
    <property type="match status" value="1"/>
</dbReference>
<dbReference type="InterPro" id="IPR000792">
    <property type="entry name" value="Tscrpt_reg_LuxR_C"/>
</dbReference>
<feature type="domain" description="HTH luxR-type" evidence="2">
    <location>
        <begin position="1"/>
        <end position="62"/>
    </location>
</feature>
<dbReference type="InterPro" id="IPR016032">
    <property type="entry name" value="Sig_transdc_resp-reg_C-effctor"/>
</dbReference>
<name>A0A258FRD9_9CAUL</name>
<evidence type="ECO:0000313" key="3">
    <source>
        <dbReference type="EMBL" id="OYX34558.1"/>
    </source>
</evidence>
<dbReference type="InterPro" id="IPR036388">
    <property type="entry name" value="WH-like_DNA-bd_sf"/>
</dbReference>
<comment type="caution">
    <text evidence="3">The sequence shown here is derived from an EMBL/GenBank/DDBJ whole genome shotgun (WGS) entry which is preliminary data.</text>
</comment>
<dbReference type="SUPFAM" id="SSF46894">
    <property type="entry name" value="C-terminal effector domain of the bipartite response regulators"/>
    <property type="match status" value="1"/>
</dbReference>
<keyword evidence="1" id="KW-0812">Transmembrane</keyword>
<dbReference type="GO" id="GO:0006355">
    <property type="term" value="P:regulation of DNA-templated transcription"/>
    <property type="evidence" value="ECO:0007669"/>
    <property type="project" value="InterPro"/>
</dbReference>
<protein>
    <recommendedName>
        <fullName evidence="2">HTH luxR-type domain-containing protein</fullName>
    </recommendedName>
</protein>
<sequence length="203" mass="21060">MPSPLTERQEECLRLTAFQTDKEIAWSLGISESVVKKHIFEACRRLGVNRRKAALALLERNVPSPPKHPMADPSRIVAVSPGKTEDGHGETAGGASALDLGRNGGGAPEAVADIADRHGAGGLASGGPGAAVRAVARGSAARAAVSGLADGPGRRWGYRPPPDGLVRLLIIAALAVVMALATKAVLDLMNDSQRMAQAIDRAR</sequence>
<keyword evidence="1" id="KW-0472">Membrane</keyword>
<proteinExistence type="predicted"/>
<feature type="transmembrane region" description="Helical" evidence="1">
    <location>
        <begin position="164"/>
        <end position="186"/>
    </location>
</feature>
<gene>
    <name evidence="3" type="ORF">B7Z01_05185</name>
</gene>
<reference evidence="3 4" key="1">
    <citation type="submission" date="2017-03" db="EMBL/GenBank/DDBJ databases">
        <title>Lifting the veil on microbial sulfur biogeochemistry in mining wastewaters.</title>
        <authorList>
            <person name="Kantor R.S."/>
            <person name="Colenbrander Nelson T."/>
            <person name="Marshall S."/>
            <person name="Bennett D."/>
            <person name="Apte S."/>
            <person name="Camacho D."/>
            <person name="Thomas B.C."/>
            <person name="Warren L.A."/>
            <person name="Banfield J.F."/>
        </authorList>
    </citation>
    <scope>NUCLEOTIDE SEQUENCE [LARGE SCALE GENOMIC DNA]</scope>
    <source>
        <strain evidence="3">32-69-9</strain>
    </source>
</reference>
<organism evidence="3 4">
    <name type="scientific">Brevundimonas subvibrioides</name>
    <dbReference type="NCBI Taxonomy" id="74313"/>
    <lineage>
        <taxon>Bacteria</taxon>
        <taxon>Pseudomonadati</taxon>
        <taxon>Pseudomonadota</taxon>
        <taxon>Alphaproteobacteria</taxon>
        <taxon>Caulobacterales</taxon>
        <taxon>Caulobacteraceae</taxon>
        <taxon>Brevundimonas</taxon>
    </lineage>
</organism>
<dbReference type="Gene3D" id="1.10.10.10">
    <property type="entry name" value="Winged helix-like DNA-binding domain superfamily/Winged helix DNA-binding domain"/>
    <property type="match status" value="1"/>
</dbReference>